<keyword evidence="3" id="KW-1003">Cell membrane</keyword>
<evidence type="ECO:0000256" key="8">
    <source>
        <dbReference type="SAM" id="Phobius"/>
    </source>
</evidence>
<feature type="transmembrane region" description="Helical" evidence="8">
    <location>
        <begin position="659"/>
        <end position="686"/>
    </location>
</feature>
<dbReference type="PANTHER" id="PTHR33406:SF6">
    <property type="entry name" value="MEMBRANE PROTEIN YDGH-RELATED"/>
    <property type="match status" value="1"/>
</dbReference>
<feature type="transmembrane region" description="Helical" evidence="8">
    <location>
        <begin position="623"/>
        <end position="647"/>
    </location>
</feature>
<dbReference type="SUPFAM" id="SSF82866">
    <property type="entry name" value="Multidrug efflux transporter AcrB transmembrane domain"/>
    <property type="match status" value="2"/>
</dbReference>
<feature type="transmembrane region" description="Helical" evidence="8">
    <location>
        <begin position="345"/>
        <end position="368"/>
    </location>
</feature>
<evidence type="ECO:0000256" key="3">
    <source>
        <dbReference type="ARBA" id="ARBA00022475"/>
    </source>
</evidence>
<evidence type="ECO:0000256" key="6">
    <source>
        <dbReference type="ARBA" id="ARBA00023136"/>
    </source>
</evidence>
<feature type="domain" description="Membrane transport protein MMPL" evidence="9">
    <location>
        <begin position="62"/>
        <end position="407"/>
    </location>
</feature>
<comment type="similarity">
    <text evidence="2">Belongs to the resistance-nodulation-cell division (RND) (TC 2.A.6) family. MmpL subfamily.</text>
</comment>
<evidence type="ECO:0000256" key="5">
    <source>
        <dbReference type="ARBA" id="ARBA00022989"/>
    </source>
</evidence>
<keyword evidence="5 8" id="KW-1133">Transmembrane helix</keyword>
<feature type="transmembrane region" description="Helical" evidence="8">
    <location>
        <begin position="269"/>
        <end position="291"/>
    </location>
</feature>
<feature type="transmembrane region" description="Helical" evidence="8">
    <location>
        <begin position="236"/>
        <end position="257"/>
    </location>
</feature>
<evidence type="ECO:0000259" key="9">
    <source>
        <dbReference type="Pfam" id="PF03176"/>
    </source>
</evidence>
<feature type="transmembrane region" description="Helical" evidence="8">
    <location>
        <begin position="590"/>
        <end position="611"/>
    </location>
</feature>
<feature type="transmembrane region" description="Helical" evidence="8">
    <location>
        <begin position="312"/>
        <end position="333"/>
    </location>
</feature>
<name>A0A7G9R519_9MICO</name>
<accession>A0A7G9R519</accession>
<proteinExistence type="inferred from homology"/>
<evidence type="ECO:0000256" key="4">
    <source>
        <dbReference type="ARBA" id="ARBA00022692"/>
    </source>
</evidence>
<comment type="subcellular location">
    <subcellularLocation>
        <location evidence="1">Cell membrane</location>
        <topology evidence="1">Multi-pass membrane protein</topology>
    </subcellularLocation>
</comment>
<keyword evidence="4 8" id="KW-0812">Transmembrane</keyword>
<dbReference type="Proteomes" id="UP000515976">
    <property type="component" value="Chromosome"/>
</dbReference>
<dbReference type="GO" id="GO:0005886">
    <property type="term" value="C:plasma membrane"/>
    <property type="evidence" value="ECO:0007669"/>
    <property type="project" value="UniProtKB-SubCell"/>
</dbReference>
<feature type="transmembrane region" description="Helical" evidence="8">
    <location>
        <begin position="205"/>
        <end position="229"/>
    </location>
</feature>
<sequence length="759" mass="77992">MAEGRTQSSDARTNARAAARRPRWALLGAALVILGWLVVGGLGGQAQGRLSGVQSNDNATFLPENAESTLVSHAVEGFSDSTELPYLVVVDKQGGGSLGQADLAAVQQFAEQVPDLALPGIGEDATLGDYLEDTAVTPVPSEDGEAVLISVPLDGEQGTEAAGETTALAEGATALREAIGETLEPAGLQGYVGGPGGLIADFSEAFAGIDGILLLVALVVVLVILLVVYRSPVLPLAVLVSAVLGLSAASLVVYQLAKSDVITLSGQSQGILFILVVGAATDYALLLVSRFKEALHDEPSAWTALVRAWRGAVEPIGASAATVILGLLCLLFAQLRSTSGLGPVGALGIAGALLASLTFLPAVLLLFGRKIFWPFAPRVDHEHAEDVVGSATGLWGRVARMVGSHPRRTWGTTLVVLLAAAAFVPQFRASGATIEETFLTDVDSITAQEVLGEHFAAGAAQPLQVVVPEGDADAALGVVTGDPGIETAYLGLTPPQPGQEQQPPTVVDGDVLVQATTTDSADSEGAEDTVERLRESLDAVSTDALVGGNAAANLDVLDASSRDLRVLVPTILGVIFVVLALLLRSLLAPLVLVVGNVVSFAATIGVSALVFDHVLGFTGGDPAIPLYGFVFLVALGIDYSIFLMTRVREESLARGTRTGVLVGLAVTGGVITSAGIVLAATFSALAVLPIQFLVQIAFIVGFGVLLDTFVVRSLLVPAVAHDLGPRVWWPARLVADGGRSGPGRHADGPHPPADPPPAP</sequence>
<dbReference type="KEGG" id="pei:H9L10_07080"/>
<dbReference type="InterPro" id="IPR004869">
    <property type="entry name" value="MMPL_dom"/>
</dbReference>
<protein>
    <submittedName>
        <fullName evidence="10">MMPL family transporter</fullName>
    </submittedName>
</protein>
<dbReference type="InterPro" id="IPR050545">
    <property type="entry name" value="Mycobact_MmpL"/>
</dbReference>
<feature type="transmembrane region" description="Helical" evidence="8">
    <location>
        <begin position="24"/>
        <end position="43"/>
    </location>
</feature>
<dbReference type="Gene3D" id="1.20.1640.10">
    <property type="entry name" value="Multidrug efflux transporter AcrB transmembrane domain"/>
    <property type="match status" value="2"/>
</dbReference>
<dbReference type="PANTHER" id="PTHR33406">
    <property type="entry name" value="MEMBRANE PROTEIN MJ1562-RELATED"/>
    <property type="match status" value="1"/>
</dbReference>
<evidence type="ECO:0000256" key="1">
    <source>
        <dbReference type="ARBA" id="ARBA00004651"/>
    </source>
</evidence>
<keyword evidence="6 8" id="KW-0472">Membrane</keyword>
<dbReference type="Pfam" id="PF03176">
    <property type="entry name" value="MMPL"/>
    <property type="match status" value="2"/>
</dbReference>
<dbReference type="RefSeq" id="WP_166105072.1">
    <property type="nucleotide sequence ID" value="NZ_BMMY01000001.1"/>
</dbReference>
<feature type="transmembrane region" description="Helical" evidence="8">
    <location>
        <begin position="409"/>
        <end position="427"/>
    </location>
</feature>
<feature type="domain" description="Membrane transport protein MMPL" evidence="9">
    <location>
        <begin position="511"/>
        <end position="731"/>
    </location>
</feature>
<evidence type="ECO:0000313" key="11">
    <source>
        <dbReference type="Proteomes" id="UP000515976"/>
    </source>
</evidence>
<feature type="compositionally biased region" description="Pro residues" evidence="7">
    <location>
        <begin position="749"/>
        <end position="759"/>
    </location>
</feature>
<evidence type="ECO:0000313" key="10">
    <source>
        <dbReference type="EMBL" id="QNN50694.1"/>
    </source>
</evidence>
<feature type="transmembrane region" description="Helical" evidence="8">
    <location>
        <begin position="692"/>
        <end position="711"/>
    </location>
</feature>
<keyword evidence="11" id="KW-1185">Reference proteome</keyword>
<feature type="region of interest" description="Disordered" evidence="7">
    <location>
        <begin position="739"/>
        <end position="759"/>
    </location>
</feature>
<dbReference type="AlphaFoldDB" id="A0A7G9R519"/>
<feature type="transmembrane region" description="Helical" evidence="8">
    <location>
        <begin position="564"/>
        <end position="583"/>
    </location>
</feature>
<evidence type="ECO:0000256" key="7">
    <source>
        <dbReference type="SAM" id="MobiDB-lite"/>
    </source>
</evidence>
<organism evidence="10 11">
    <name type="scientific">Phycicoccus endophyticus</name>
    <dbReference type="NCBI Taxonomy" id="1690220"/>
    <lineage>
        <taxon>Bacteria</taxon>
        <taxon>Bacillati</taxon>
        <taxon>Actinomycetota</taxon>
        <taxon>Actinomycetes</taxon>
        <taxon>Micrococcales</taxon>
        <taxon>Intrasporangiaceae</taxon>
        <taxon>Phycicoccus</taxon>
    </lineage>
</organism>
<gene>
    <name evidence="10" type="ORF">H9L10_07080</name>
</gene>
<evidence type="ECO:0000256" key="2">
    <source>
        <dbReference type="ARBA" id="ARBA00010157"/>
    </source>
</evidence>
<dbReference type="EMBL" id="CP060712">
    <property type="protein sequence ID" value="QNN50694.1"/>
    <property type="molecule type" value="Genomic_DNA"/>
</dbReference>
<reference evidence="10 11" key="1">
    <citation type="submission" date="2020-08" db="EMBL/GenBank/DDBJ databases">
        <title>Genome sequence of Phycicoccus endophyticus JCM 31784T.</title>
        <authorList>
            <person name="Hyun D.-W."/>
            <person name="Bae J.-W."/>
        </authorList>
    </citation>
    <scope>NUCLEOTIDE SEQUENCE [LARGE SCALE GENOMIC DNA]</scope>
    <source>
        <strain evidence="10 11">JCM 31784</strain>
    </source>
</reference>